<sequence length="73" mass="8332">MTNLQLAEHLLGAIRSLPDDDRQWLLSQLEHNMDERLLARDLDRLAMAGGTFADLAIEPDLYSFNDGEPIRPR</sequence>
<evidence type="ECO:0000313" key="1">
    <source>
        <dbReference type="EMBL" id="MEA5391454.1"/>
    </source>
</evidence>
<evidence type="ECO:0008006" key="3">
    <source>
        <dbReference type="Google" id="ProtNLM"/>
    </source>
</evidence>
<dbReference type="EMBL" id="JAYGHX010000005">
    <property type="protein sequence ID" value="MEA5391454.1"/>
    <property type="molecule type" value="Genomic_DNA"/>
</dbReference>
<keyword evidence="2" id="KW-1185">Reference proteome</keyword>
<comment type="caution">
    <text evidence="1">The sequence shown here is derived from an EMBL/GenBank/DDBJ whole genome shotgun (WGS) entry which is preliminary data.</text>
</comment>
<dbReference type="RefSeq" id="WP_323305488.1">
    <property type="nucleotide sequence ID" value="NZ_JAYGHX010000005.1"/>
</dbReference>
<name>A0ABU5RUI2_9CYAN</name>
<organism evidence="1 2">
    <name type="scientific">Cyanobium gracile UHCC 0139</name>
    <dbReference type="NCBI Taxonomy" id="3110308"/>
    <lineage>
        <taxon>Bacteria</taxon>
        <taxon>Bacillati</taxon>
        <taxon>Cyanobacteriota</taxon>
        <taxon>Cyanophyceae</taxon>
        <taxon>Synechococcales</taxon>
        <taxon>Prochlorococcaceae</taxon>
        <taxon>Cyanobium</taxon>
    </lineage>
</organism>
<evidence type="ECO:0000313" key="2">
    <source>
        <dbReference type="Proteomes" id="UP001304461"/>
    </source>
</evidence>
<gene>
    <name evidence="1" type="ORF">VB738_09300</name>
</gene>
<reference evidence="1 2" key="1">
    <citation type="submission" date="2023-12" db="EMBL/GenBank/DDBJ databases">
        <title>Baltic Sea Cyanobacteria.</title>
        <authorList>
            <person name="Delbaje E."/>
            <person name="Fewer D.P."/>
            <person name="Shishido T.K."/>
        </authorList>
    </citation>
    <scope>NUCLEOTIDE SEQUENCE [LARGE SCALE GENOMIC DNA]</scope>
    <source>
        <strain evidence="1 2">UHCC 0139</strain>
    </source>
</reference>
<protein>
    <recommendedName>
        <fullName evidence="3">Nif11 domain-containing protein</fullName>
    </recommendedName>
</protein>
<proteinExistence type="predicted"/>
<dbReference type="Proteomes" id="UP001304461">
    <property type="component" value="Unassembled WGS sequence"/>
</dbReference>
<accession>A0ABU5RUI2</accession>